<evidence type="ECO:0000256" key="1">
    <source>
        <dbReference type="SAM" id="Phobius"/>
    </source>
</evidence>
<dbReference type="Proteomes" id="UP000679388">
    <property type="component" value="Chromosome"/>
</dbReference>
<keyword evidence="1" id="KW-1133">Transmembrane helix</keyword>
<keyword evidence="1" id="KW-0472">Membrane</keyword>
<protein>
    <recommendedName>
        <fullName evidence="4">DUF2721 domain-containing protein</fullName>
    </recommendedName>
</protein>
<dbReference type="GeneID" id="70093432"/>
<feature type="transmembrane region" description="Helical" evidence="1">
    <location>
        <begin position="162"/>
        <end position="187"/>
    </location>
</feature>
<sequence length="208" mass="24001">MLDLIIKVLPVFLAIFPFFVWLDKAKRFTHRRKFYLERLAAITEYIDNYYEQDKEKIVKDCAAQALVCSEKVSHLEVDYVIKEYPKSFFIMIKRLIGARHMVDIIIDNGKVILTAESSKKNYQKKKWMLVGFYCLAIIIIQTNNIFVFLMNSLGLETFKVDTLVLLIGTVISLVIGILIAIISGILFSNVDALTKIYDDLNIQHVAKK</sequence>
<accession>A0AAX1MG41</accession>
<organism evidence="2 3">
    <name type="scientific">Acinetobacter junii</name>
    <dbReference type="NCBI Taxonomy" id="40215"/>
    <lineage>
        <taxon>Bacteria</taxon>
        <taxon>Pseudomonadati</taxon>
        <taxon>Pseudomonadota</taxon>
        <taxon>Gammaproteobacteria</taxon>
        <taxon>Moraxellales</taxon>
        <taxon>Moraxellaceae</taxon>
        <taxon>Acinetobacter</taxon>
    </lineage>
</organism>
<proteinExistence type="predicted"/>
<keyword evidence="1" id="KW-0812">Transmembrane</keyword>
<dbReference type="EMBL" id="CP059558">
    <property type="protein sequence ID" value="QUY36140.1"/>
    <property type="molecule type" value="Genomic_DNA"/>
</dbReference>
<feature type="transmembrane region" description="Helical" evidence="1">
    <location>
        <begin position="127"/>
        <end position="150"/>
    </location>
</feature>
<evidence type="ECO:0000313" key="2">
    <source>
        <dbReference type="EMBL" id="QUY36140.1"/>
    </source>
</evidence>
<evidence type="ECO:0000313" key="3">
    <source>
        <dbReference type="Proteomes" id="UP000679388"/>
    </source>
</evidence>
<reference evidence="2" key="1">
    <citation type="submission" date="2020-07" db="EMBL/GenBank/DDBJ databases">
        <title>Acinetobacter junii strain YR7 chromosome and plasmid pNDM-YR7.</title>
        <authorList>
            <person name="Tang B."/>
        </authorList>
    </citation>
    <scope>NUCLEOTIDE SEQUENCE</scope>
    <source>
        <strain evidence="2">YR7</strain>
    </source>
</reference>
<gene>
    <name evidence="2" type="ORF">H2677_12920</name>
</gene>
<dbReference type="RefSeq" id="WP_212638706.1">
    <property type="nucleotide sequence ID" value="NZ_CP059558.1"/>
</dbReference>
<feature type="transmembrane region" description="Helical" evidence="1">
    <location>
        <begin position="6"/>
        <end position="22"/>
    </location>
</feature>
<evidence type="ECO:0008006" key="4">
    <source>
        <dbReference type="Google" id="ProtNLM"/>
    </source>
</evidence>
<name>A0AAX1MG41_ACIJU</name>
<dbReference type="AlphaFoldDB" id="A0AAX1MG41"/>